<keyword evidence="2" id="KW-1185">Reference proteome</keyword>
<reference evidence="2" key="1">
    <citation type="journal article" date="2019" name="Int. J. Syst. Evol. Microbiol.">
        <title>The Global Catalogue of Microorganisms (GCM) 10K type strain sequencing project: providing services to taxonomists for standard genome sequencing and annotation.</title>
        <authorList>
            <consortium name="The Broad Institute Genomics Platform"/>
            <consortium name="The Broad Institute Genome Sequencing Center for Infectious Disease"/>
            <person name="Wu L."/>
            <person name="Ma J."/>
        </authorList>
    </citation>
    <scope>NUCLEOTIDE SEQUENCE [LARGE SCALE GENOMIC DNA]</scope>
    <source>
        <strain evidence="2">CGMCC 1.15399</strain>
    </source>
</reference>
<protein>
    <submittedName>
        <fullName evidence="1">Uncharacterized protein</fullName>
    </submittedName>
</protein>
<comment type="caution">
    <text evidence="1">The sequence shown here is derived from an EMBL/GenBank/DDBJ whole genome shotgun (WGS) entry which is preliminary data.</text>
</comment>
<proteinExistence type="predicted"/>
<dbReference type="Proteomes" id="UP001597097">
    <property type="component" value="Unassembled WGS sequence"/>
</dbReference>
<accession>A0ABW4GW70</accession>
<dbReference type="EMBL" id="JBHUCM010000069">
    <property type="protein sequence ID" value="MFD1546794.1"/>
    <property type="molecule type" value="Genomic_DNA"/>
</dbReference>
<name>A0ABW4GW70_9ACTN</name>
<dbReference type="RefSeq" id="WP_219538984.1">
    <property type="nucleotide sequence ID" value="NZ_JAHKRM010000052.1"/>
</dbReference>
<gene>
    <name evidence="1" type="ORF">ACFSJ0_57830</name>
</gene>
<evidence type="ECO:0000313" key="2">
    <source>
        <dbReference type="Proteomes" id="UP001597097"/>
    </source>
</evidence>
<organism evidence="1 2">
    <name type="scientific">Nonomuraea guangzhouensis</name>
    <dbReference type="NCBI Taxonomy" id="1291555"/>
    <lineage>
        <taxon>Bacteria</taxon>
        <taxon>Bacillati</taxon>
        <taxon>Actinomycetota</taxon>
        <taxon>Actinomycetes</taxon>
        <taxon>Streptosporangiales</taxon>
        <taxon>Streptosporangiaceae</taxon>
        <taxon>Nonomuraea</taxon>
    </lineage>
</organism>
<evidence type="ECO:0000313" key="1">
    <source>
        <dbReference type="EMBL" id="MFD1546794.1"/>
    </source>
</evidence>
<sequence>MKLRFLGSTSDGGACPTLYETDRGTFVVQGDEVTDPEALAELRNVLPGESVVEIPKELLRFAKPDESGA</sequence>